<dbReference type="InterPro" id="IPR024752">
    <property type="entry name" value="Myb/SANT-like_dom"/>
</dbReference>
<feature type="non-terminal residue" evidence="3">
    <location>
        <position position="1"/>
    </location>
</feature>
<sequence>RSQREHAFWAIQKRALDNCLRRVQSTSRKAYHKDQLCQKYQRLKLRHYVFSQLIGRTGMRWDSVTNIVTGSAATWAQVVAVSVIAPNSDEEQELDATFLTHGVHVNVEPYSPNDVEEIEAPVAGQCSKHVGKQPSHFETSAGKKRKGQPIEYITDAVMEFIDMSRKRRSDKDSDSRKTTVESTPVGDRFSMD</sequence>
<evidence type="ECO:0000313" key="3">
    <source>
        <dbReference type="EMBL" id="KAK7825671.1"/>
    </source>
</evidence>
<evidence type="ECO:0000313" key="4">
    <source>
        <dbReference type="Proteomes" id="UP000237347"/>
    </source>
</evidence>
<protein>
    <recommendedName>
        <fullName evidence="2">Myb/SANT-like domain-containing protein</fullName>
    </recommendedName>
</protein>
<name>A0AAW0JHY1_QUESU</name>
<dbReference type="PANTHER" id="PTHR47584">
    <property type="match status" value="1"/>
</dbReference>
<proteinExistence type="predicted"/>
<reference evidence="3 4" key="1">
    <citation type="journal article" date="2018" name="Sci. Data">
        <title>The draft genome sequence of cork oak.</title>
        <authorList>
            <person name="Ramos A.M."/>
            <person name="Usie A."/>
            <person name="Barbosa P."/>
            <person name="Barros P.M."/>
            <person name="Capote T."/>
            <person name="Chaves I."/>
            <person name="Simoes F."/>
            <person name="Abreu I."/>
            <person name="Carrasquinho I."/>
            <person name="Faro C."/>
            <person name="Guimaraes J.B."/>
            <person name="Mendonca D."/>
            <person name="Nobrega F."/>
            <person name="Rodrigues L."/>
            <person name="Saibo N.J.M."/>
            <person name="Varela M.C."/>
            <person name="Egas C."/>
            <person name="Matos J."/>
            <person name="Miguel C.M."/>
            <person name="Oliveira M.M."/>
            <person name="Ricardo C.P."/>
            <person name="Goncalves S."/>
        </authorList>
    </citation>
    <scope>NUCLEOTIDE SEQUENCE [LARGE SCALE GENOMIC DNA]</scope>
    <source>
        <strain evidence="4">cv. HL8</strain>
    </source>
</reference>
<feature type="region of interest" description="Disordered" evidence="1">
    <location>
        <begin position="163"/>
        <end position="192"/>
    </location>
</feature>
<dbReference type="AlphaFoldDB" id="A0AAW0JHY1"/>
<comment type="caution">
    <text evidence="3">The sequence shown here is derived from an EMBL/GenBank/DDBJ whole genome shotgun (WGS) entry which is preliminary data.</text>
</comment>
<gene>
    <name evidence="3" type="ORF">CFP56_032820</name>
</gene>
<dbReference type="Pfam" id="PF12776">
    <property type="entry name" value="Myb_DNA-bind_3"/>
    <property type="match status" value="1"/>
</dbReference>
<organism evidence="3 4">
    <name type="scientific">Quercus suber</name>
    <name type="common">Cork oak</name>
    <dbReference type="NCBI Taxonomy" id="58331"/>
    <lineage>
        <taxon>Eukaryota</taxon>
        <taxon>Viridiplantae</taxon>
        <taxon>Streptophyta</taxon>
        <taxon>Embryophyta</taxon>
        <taxon>Tracheophyta</taxon>
        <taxon>Spermatophyta</taxon>
        <taxon>Magnoliopsida</taxon>
        <taxon>eudicotyledons</taxon>
        <taxon>Gunneridae</taxon>
        <taxon>Pentapetalae</taxon>
        <taxon>rosids</taxon>
        <taxon>fabids</taxon>
        <taxon>Fagales</taxon>
        <taxon>Fagaceae</taxon>
        <taxon>Quercus</taxon>
    </lineage>
</organism>
<keyword evidence="4" id="KW-1185">Reference proteome</keyword>
<evidence type="ECO:0000259" key="2">
    <source>
        <dbReference type="Pfam" id="PF12776"/>
    </source>
</evidence>
<feature type="compositionally biased region" description="Basic and acidic residues" evidence="1">
    <location>
        <begin position="169"/>
        <end position="179"/>
    </location>
</feature>
<accession>A0AAW0JHY1</accession>
<feature type="domain" description="Myb/SANT-like" evidence="2">
    <location>
        <begin position="12"/>
        <end position="77"/>
    </location>
</feature>
<evidence type="ECO:0000256" key="1">
    <source>
        <dbReference type="SAM" id="MobiDB-lite"/>
    </source>
</evidence>
<dbReference type="Proteomes" id="UP000237347">
    <property type="component" value="Unassembled WGS sequence"/>
</dbReference>
<dbReference type="EMBL" id="PKMF04000567">
    <property type="protein sequence ID" value="KAK7825671.1"/>
    <property type="molecule type" value="Genomic_DNA"/>
</dbReference>
<dbReference type="InterPro" id="IPR045026">
    <property type="entry name" value="LIMYB"/>
</dbReference>
<dbReference type="PANTHER" id="PTHR47584:SF14">
    <property type="entry name" value="L10-INTERACTING MYB DOMAIN-CONTAINING PROTEIN-LIKE"/>
    <property type="match status" value="1"/>
</dbReference>